<name>A0A8X8BCT8_BRACI</name>
<organism evidence="2 3">
    <name type="scientific">Brassica carinata</name>
    <name type="common">Ethiopian mustard</name>
    <name type="synonym">Abyssinian cabbage</name>
    <dbReference type="NCBI Taxonomy" id="52824"/>
    <lineage>
        <taxon>Eukaryota</taxon>
        <taxon>Viridiplantae</taxon>
        <taxon>Streptophyta</taxon>
        <taxon>Embryophyta</taxon>
        <taxon>Tracheophyta</taxon>
        <taxon>Spermatophyta</taxon>
        <taxon>Magnoliopsida</taxon>
        <taxon>eudicotyledons</taxon>
        <taxon>Gunneridae</taxon>
        <taxon>Pentapetalae</taxon>
        <taxon>rosids</taxon>
        <taxon>malvids</taxon>
        <taxon>Brassicales</taxon>
        <taxon>Brassicaceae</taxon>
        <taxon>Brassiceae</taxon>
        <taxon>Brassica</taxon>
    </lineage>
</organism>
<feature type="region of interest" description="Disordered" evidence="1">
    <location>
        <begin position="64"/>
        <end position="100"/>
    </location>
</feature>
<reference evidence="2 3" key="1">
    <citation type="submission" date="2020-02" db="EMBL/GenBank/DDBJ databases">
        <authorList>
            <person name="Ma Q."/>
            <person name="Huang Y."/>
            <person name="Song X."/>
            <person name="Pei D."/>
        </authorList>
    </citation>
    <scope>NUCLEOTIDE SEQUENCE [LARGE SCALE GENOMIC DNA]</scope>
    <source>
        <strain evidence="2">Sxm20200214</strain>
        <tissue evidence="2">Leaf</tissue>
    </source>
</reference>
<gene>
    <name evidence="2" type="ORF">Bca52824_001142</name>
</gene>
<dbReference type="EMBL" id="JAAMPC010000001">
    <property type="protein sequence ID" value="KAG2329962.1"/>
    <property type="molecule type" value="Genomic_DNA"/>
</dbReference>
<feature type="compositionally biased region" description="Polar residues" evidence="1">
    <location>
        <begin position="77"/>
        <end position="100"/>
    </location>
</feature>
<comment type="caution">
    <text evidence="2">The sequence shown here is derived from an EMBL/GenBank/DDBJ whole genome shotgun (WGS) entry which is preliminary data.</text>
</comment>
<evidence type="ECO:0000256" key="1">
    <source>
        <dbReference type="SAM" id="MobiDB-lite"/>
    </source>
</evidence>
<dbReference type="AlphaFoldDB" id="A0A8X8BCT8"/>
<keyword evidence="3" id="KW-1185">Reference proteome</keyword>
<protein>
    <submittedName>
        <fullName evidence="2">Uncharacterized protein</fullName>
    </submittedName>
</protein>
<evidence type="ECO:0000313" key="2">
    <source>
        <dbReference type="EMBL" id="KAG2329962.1"/>
    </source>
</evidence>
<proteinExistence type="predicted"/>
<dbReference type="Proteomes" id="UP000886595">
    <property type="component" value="Unassembled WGS sequence"/>
</dbReference>
<feature type="compositionally biased region" description="Basic and acidic residues" evidence="1">
    <location>
        <begin position="66"/>
        <end position="75"/>
    </location>
</feature>
<accession>A0A8X8BCT8</accession>
<evidence type="ECO:0000313" key="3">
    <source>
        <dbReference type="Proteomes" id="UP000886595"/>
    </source>
</evidence>
<sequence length="100" mass="11193">MHIYKFGASIVGTSLPHTDSDLWNRFLKPQTPAIDMQCSSAEQIWGGITTVLYLKYKNTISTAGAPDREREHMNEIEPSNETPASTLSPQTRTQETILNI</sequence>